<proteinExistence type="predicted"/>
<organism evidence="1 2">
    <name type="scientific">Corchorus capsularis</name>
    <name type="common">Jute</name>
    <dbReference type="NCBI Taxonomy" id="210143"/>
    <lineage>
        <taxon>Eukaryota</taxon>
        <taxon>Viridiplantae</taxon>
        <taxon>Streptophyta</taxon>
        <taxon>Embryophyta</taxon>
        <taxon>Tracheophyta</taxon>
        <taxon>Spermatophyta</taxon>
        <taxon>Magnoliopsida</taxon>
        <taxon>eudicotyledons</taxon>
        <taxon>Gunneridae</taxon>
        <taxon>Pentapetalae</taxon>
        <taxon>rosids</taxon>
        <taxon>malvids</taxon>
        <taxon>Malvales</taxon>
        <taxon>Malvaceae</taxon>
        <taxon>Grewioideae</taxon>
        <taxon>Apeibeae</taxon>
        <taxon>Corchorus</taxon>
    </lineage>
</organism>
<sequence length="53" mass="6120">MTFSFNFRKKTVIAARYRHYLLLRPHFATITCRYGCDRNPQLIAEAVGAATTK</sequence>
<comment type="caution">
    <text evidence="1">The sequence shown here is derived from an EMBL/GenBank/DDBJ whole genome shotgun (WGS) entry which is preliminary data.</text>
</comment>
<dbReference type="EMBL" id="AWWV01010162">
    <property type="protein sequence ID" value="OMO81391.1"/>
    <property type="molecule type" value="Genomic_DNA"/>
</dbReference>
<dbReference type="Proteomes" id="UP000188268">
    <property type="component" value="Unassembled WGS sequence"/>
</dbReference>
<accession>A0A1R3IFW1</accession>
<evidence type="ECO:0000313" key="2">
    <source>
        <dbReference type="Proteomes" id="UP000188268"/>
    </source>
</evidence>
<reference evidence="1 2" key="1">
    <citation type="submission" date="2013-09" db="EMBL/GenBank/DDBJ databases">
        <title>Corchorus capsularis genome sequencing.</title>
        <authorList>
            <person name="Alam M."/>
            <person name="Haque M.S."/>
            <person name="Islam M.S."/>
            <person name="Emdad E.M."/>
            <person name="Islam M.M."/>
            <person name="Ahmed B."/>
            <person name="Halim A."/>
            <person name="Hossen Q.M.M."/>
            <person name="Hossain M.Z."/>
            <person name="Ahmed R."/>
            <person name="Khan M.M."/>
            <person name="Islam R."/>
            <person name="Rashid M.M."/>
            <person name="Khan S.A."/>
            <person name="Rahman M.S."/>
            <person name="Alam M."/>
        </authorList>
    </citation>
    <scope>NUCLEOTIDE SEQUENCE [LARGE SCALE GENOMIC DNA]</scope>
    <source>
        <strain evidence="2">cv. CVL-1</strain>
        <tissue evidence="1">Whole seedling</tissue>
    </source>
</reference>
<evidence type="ECO:0000313" key="1">
    <source>
        <dbReference type="EMBL" id="OMO81391.1"/>
    </source>
</evidence>
<gene>
    <name evidence="1" type="ORF">CCACVL1_12431</name>
</gene>
<keyword evidence="2" id="KW-1185">Reference proteome</keyword>
<dbReference type="AlphaFoldDB" id="A0A1R3IFW1"/>
<name>A0A1R3IFW1_COCAP</name>
<dbReference type="Gramene" id="OMO81391">
    <property type="protein sequence ID" value="OMO81391"/>
    <property type="gene ID" value="CCACVL1_12431"/>
</dbReference>
<protein>
    <submittedName>
        <fullName evidence="1">Uncharacterized protein</fullName>
    </submittedName>
</protein>